<keyword evidence="4" id="KW-0479">Metal-binding</keyword>
<dbReference type="SUPFAM" id="SSF63393">
    <property type="entry name" value="RNA polymerase subunits"/>
    <property type="match status" value="1"/>
</dbReference>
<protein>
    <recommendedName>
        <fullName evidence="2">RING-type E3 ubiquitin transferase</fullName>
        <ecNumber evidence="2">2.3.2.27</ecNumber>
    </recommendedName>
</protein>
<dbReference type="Pfam" id="PF14369">
    <property type="entry name" value="Zn_ribbon_19"/>
    <property type="match status" value="1"/>
</dbReference>
<feature type="region of interest" description="Disordered" evidence="9">
    <location>
        <begin position="83"/>
        <end position="104"/>
    </location>
</feature>
<feature type="compositionally biased region" description="Low complexity" evidence="9">
    <location>
        <begin position="340"/>
        <end position="352"/>
    </location>
</feature>
<dbReference type="EMBL" id="GCHU01011036">
    <property type="protein sequence ID" value="JAG87848.1"/>
    <property type="molecule type" value="Transcribed_RNA"/>
</dbReference>
<keyword evidence="3" id="KW-0808">Transferase</keyword>
<dbReference type="InterPro" id="IPR010543">
    <property type="entry name" value="DUF1117"/>
</dbReference>
<evidence type="ECO:0000256" key="1">
    <source>
        <dbReference type="ARBA" id="ARBA00000900"/>
    </source>
</evidence>
<dbReference type="GO" id="GO:0016567">
    <property type="term" value="P:protein ubiquitination"/>
    <property type="evidence" value="ECO:0007669"/>
    <property type="project" value="TreeGrafter"/>
</dbReference>
<evidence type="ECO:0000256" key="3">
    <source>
        <dbReference type="ARBA" id="ARBA00022679"/>
    </source>
</evidence>
<reference evidence="11" key="1">
    <citation type="submission" date="2015-02" db="EMBL/GenBank/DDBJ databases">
        <title>A transcriptome of Wollemia nobilis - a relic of Gondwana.</title>
        <authorList>
            <person name="Chia J.Y."/>
            <person name="Leong Y.S."/>
            <person name="Abdul Karim S."/>
            <person name="Wan Azmi N."/>
            <person name="Hercus R."/>
            <person name="Croft L."/>
        </authorList>
    </citation>
    <scope>NUCLEOTIDE SEQUENCE</scope>
    <source>
        <strain evidence="11">MaeBrown</strain>
        <tissue evidence="11">Leaf</tissue>
    </source>
</reference>
<evidence type="ECO:0000313" key="11">
    <source>
        <dbReference type="EMBL" id="JAG87848.1"/>
    </source>
</evidence>
<evidence type="ECO:0000256" key="9">
    <source>
        <dbReference type="SAM" id="MobiDB-lite"/>
    </source>
</evidence>
<keyword evidence="7" id="KW-0862">Zinc</keyword>
<feature type="compositionally biased region" description="Basic and acidic residues" evidence="9">
    <location>
        <begin position="301"/>
        <end position="315"/>
    </location>
</feature>
<feature type="compositionally biased region" description="Polar residues" evidence="9">
    <location>
        <begin position="353"/>
        <end position="364"/>
    </location>
</feature>
<dbReference type="InterPro" id="IPR001841">
    <property type="entry name" value="Znf_RING"/>
</dbReference>
<dbReference type="GO" id="GO:0061630">
    <property type="term" value="F:ubiquitin protein ligase activity"/>
    <property type="evidence" value="ECO:0007669"/>
    <property type="project" value="UniProtKB-EC"/>
</dbReference>
<feature type="compositionally biased region" description="Gly residues" evidence="9">
    <location>
        <begin position="234"/>
        <end position="246"/>
    </location>
</feature>
<feature type="region of interest" description="Disordered" evidence="9">
    <location>
        <begin position="281"/>
        <end position="385"/>
    </location>
</feature>
<proteinExistence type="predicted"/>
<keyword evidence="6" id="KW-0833">Ubl conjugation pathway</keyword>
<organism evidence="11">
    <name type="scientific">Wollemia nobilis</name>
    <dbReference type="NCBI Taxonomy" id="56998"/>
    <lineage>
        <taxon>Eukaryota</taxon>
        <taxon>Viridiplantae</taxon>
        <taxon>Streptophyta</taxon>
        <taxon>Embryophyta</taxon>
        <taxon>Tracheophyta</taxon>
        <taxon>Spermatophyta</taxon>
        <taxon>Pinopsida</taxon>
        <taxon>Pinidae</taxon>
        <taxon>Conifers II</taxon>
        <taxon>Araucariales</taxon>
        <taxon>Araucariaceae</taxon>
        <taxon>Wollemia</taxon>
    </lineage>
</organism>
<sequence length="385" mass="41630">MSSAYWCHQCHRTVRLSASEEIVCPLCNGGFVEEMDRDRQFPPPHHVLGTMSNLLGHLEGRRRHGHGHGRDRMPFNPMIILRTNPAANNDDSNNNQSNGNGSNNIEVYFDNGSGIGLRRLPAHLTDYFMGFGLDRLIEQLTHNGSGATCAPLPAARTAVDGMPTVEIGQKHLGHDLHCAVCKDPFEIGGQAREMPCKHMYHSDCIMPWLSLHNSCPVCRHEMPTEDPDCDGSRSGSGSGSGSGGGARNSSASSEDGGEVGLTIWRLPGGGFAVGRFTGGRHGGSLLNNVNMEGTRGIETTTGRRNDSTDTRRENGSRQGSGEAENQGRRNIFSFLWPFRSSNSSSEPQNSSQMNINAASSSSEQNSRRRTGWTFEDGSGPSGGFS</sequence>
<evidence type="ECO:0000256" key="4">
    <source>
        <dbReference type="ARBA" id="ARBA00022723"/>
    </source>
</evidence>
<feature type="compositionally biased region" description="Low complexity" evidence="9">
    <location>
        <begin position="88"/>
        <end position="104"/>
    </location>
</feature>
<dbReference type="PANTHER" id="PTHR15710">
    <property type="entry name" value="E3 UBIQUITIN-PROTEIN LIGASE PRAJA"/>
    <property type="match status" value="1"/>
</dbReference>
<feature type="region of interest" description="Disordered" evidence="9">
    <location>
        <begin position="223"/>
        <end position="260"/>
    </location>
</feature>
<evidence type="ECO:0000259" key="10">
    <source>
        <dbReference type="PROSITE" id="PS50089"/>
    </source>
</evidence>
<evidence type="ECO:0000256" key="7">
    <source>
        <dbReference type="ARBA" id="ARBA00022833"/>
    </source>
</evidence>
<keyword evidence="5 8" id="KW-0863">Zinc-finger</keyword>
<comment type="catalytic activity">
    <reaction evidence="1">
        <text>S-ubiquitinyl-[E2 ubiquitin-conjugating enzyme]-L-cysteine + [acceptor protein]-L-lysine = [E2 ubiquitin-conjugating enzyme]-L-cysteine + N(6)-ubiquitinyl-[acceptor protein]-L-lysine.</text>
        <dbReference type="EC" id="2.3.2.27"/>
    </reaction>
</comment>
<evidence type="ECO:0000256" key="2">
    <source>
        <dbReference type="ARBA" id="ARBA00012483"/>
    </source>
</evidence>
<dbReference type="GO" id="GO:0008270">
    <property type="term" value="F:zinc ion binding"/>
    <property type="evidence" value="ECO:0007669"/>
    <property type="project" value="UniProtKB-KW"/>
</dbReference>
<dbReference type="InterPro" id="IPR013083">
    <property type="entry name" value="Znf_RING/FYVE/PHD"/>
</dbReference>
<dbReference type="Gene3D" id="3.30.40.10">
    <property type="entry name" value="Zinc/RING finger domain, C3HC4 (zinc finger)"/>
    <property type="match status" value="1"/>
</dbReference>
<name>A0A0C9S8J0_9CONI</name>
<dbReference type="Pfam" id="PF06547">
    <property type="entry name" value="DUF1117"/>
    <property type="match status" value="1"/>
</dbReference>
<accession>A0A0C9S8J0</accession>
<evidence type="ECO:0000256" key="8">
    <source>
        <dbReference type="PROSITE-ProRule" id="PRU00175"/>
    </source>
</evidence>
<dbReference type="CDD" id="cd16667">
    <property type="entry name" value="RING-H2_RNF126-like"/>
    <property type="match status" value="1"/>
</dbReference>
<dbReference type="InterPro" id="IPR029040">
    <property type="entry name" value="RPABC4/Spt4"/>
</dbReference>
<evidence type="ECO:0000256" key="5">
    <source>
        <dbReference type="ARBA" id="ARBA00022771"/>
    </source>
</evidence>
<dbReference type="SMART" id="SM00184">
    <property type="entry name" value="RING"/>
    <property type="match status" value="1"/>
</dbReference>
<feature type="domain" description="RING-type" evidence="10">
    <location>
        <begin position="178"/>
        <end position="219"/>
    </location>
</feature>
<dbReference type="Pfam" id="PF13639">
    <property type="entry name" value="zf-RING_2"/>
    <property type="match status" value="1"/>
</dbReference>
<dbReference type="PANTHER" id="PTHR15710:SF217">
    <property type="entry name" value="E3 UBIQUITIN-PROTEIN LIGASE RDUF2"/>
    <property type="match status" value="1"/>
</dbReference>
<dbReference type="SUPFAM" id="SSF57850">
    <property type="entry name" value="RING/U-box"/>
    <property type="match status" value="1"/>
</dbReference>
<dbReference type="FunFam" id="3.30.40.10:FF:000022">
    <property type="entry name" value="E3 ubiquitin-protein ligase RING1-like"/>
    <property type="match status" value="1"/>
</dbReference>
<evidence type="ECO:0000256" key="6">
    <source>
        <dbReference type="ARBA" id="ARBA00022786"/>
    </source>
</evidence>
<dbReference type="InterPro" id="IPR039525">
    <property type="entry name" value="RNF126-like_zinc-ribbon"/>
</dbReference>
<dbReference type="AlphaFoldDB" id="A0A0C9S8J0"/>
<dbReference type="PROSITE" id="PS50089">
    <property type="entry name" value="ZF_RING_2"/>
    <property type="match status" value="1"/>
</dbReference>
<dbReference type="GO" id="GO:0005737">
    <property type="term" value="C:cytoplasm"/>
    <property type="evidence" value="ECO:0007669"/>
    <property type="project" value="TreeGrafter"/>
</dbReference>
<dbReference type="EC" id="2.3.2.27" evidence="2"/>